<gene>
    <name evidence="1" type="ORF">FBU59_005674</name>
</gene>
<accession>A0ACC1J210</accession>
<organism evidence="1 2">
    <name type="scientific">Linderina macrospora</name>
    <dbReference type="NCBI Taxonomy" id="4868"/>
    <lineage>
        <taxon>Eukaryota</taxon>
        <taxon>Fungi</taxon>
        <taxon>Fungi incertae sedis</taxon>
        <taxon>Zoopagomycota</taxon>
        <taxon>Kickxellomycotina</taxon>
        <taxon>Kickxellomycetes</taxon>
        <taxon>Kickxellales</taxon>
        <taxon>Kickxellaceae</taxon>
        <taxon>Linderina</taxon>
    </lineage>
</organism>
<evidence type="ECO:0000313" key="2">
    <source>
        <dbReference type="Proteomes" id="UP001150603"/>
    </source>
</evidence>
<protein>
    <submittedName>
        <fullName evidence="1">Uncharacterized protein</fullName>
    </submittedName>
</protein>
<dbReference type="Proteomes" id="UP001150603">
    <property type="component" value="Unassembled WGS sequence"/>
</dbReference>
<sequence>MHECVKRLLSNVETPEEEETESLAKLITTVGKKLDRDQAKSYMDAYFQRIDTMAKNKKLNSRIRFMLRDVIDLRAAKWIDRSKSDGPKTIAEIHEDAERQKAEQAAMRRAPSHTGRGSGSHAGRSESHRGRRGGWNTVGGPSNSGREQSQRTGDLTGFGNLSRSKQEGSRTGGPLGANPFGQLAGGSRGWRTNSNDGRRNRGDDRPRSLVLGPGGRTPSHSSRGADSSAAATPEPVGSRNMFEMLLDDEEEEHMSPRADAAKGQSNVEPLSPTVMSKTAPAKADEDPSMPKKMDSKTVQTKIKGMLEEYMNIKDNTELVECFKELGEVNYSSAVYELINYSMDCKADQVDMIARGTTVLRSKDVVSEDLFVAGFVEYSAVLEDIALDAPNAYKFFGTLVAAAQIPLSRFAEVLGELATKTSTMRPPALNIALGMLKQLVKADGEDAAKEAVEKASFDISQYFCDTKRDDAS</sequence>
<evidence type="ECO:0000313" key="1">
    <source>
        <dbReference type="EMBL" id="KAJ1934507.1"/>
    </source>
</evidence>
<proteinExistence type="predicted"/>
<comment type="caution">
    <text evidence="1">The sequence shown here is derived from an EMBL/GenBank/DDBJ whole genome shotgun (WGS) entry which is preliminary data.</text>
</comment>
<name>A0ACC1J210_9FUNG</name>
<dbReference type="EMBL" id="JANBPW010004619">
    <property type="protein sequence ID" value="KAJ1934507.1"/>
    <property type="molecule type" value="Genomic_DNA"/>
</dbReference>
<feature type="non-terminal residue" evidence="1">
    <location>
        <position position="471"/>
    </location>
</feature>
<reference evidence="1" key="1">
    <citation type="submission" date="2022-07" db="EMBL/GenBank/DDBJ databases">
        <title>Phylogenomic reconstructions and comparative analyses of Kickxellomycotina fungi.</title>
        <authorList>
            <person name="Reynolds N.K."/>
            <person name="Stajich J.E."/>
            <person name="Barry K."/>
            <person name="Grigoriev I.V."/>
            <person name="Crous P."/>
            <person name="Smith M.E."/>
        </authorList>
    </citation>
    <scope>NUCLEOTIDE SEQUENCE</scope>
    <source>
        <strain evidence="1">NRRL 5244</strain>
    </source>
</reference>
<keyword evidence="2" id="KW-1185">Reference proteome</keyword>